<dbReference type="EMBL" id="JQJD01000001">
    <property type="protein sequence ID" value="KGN83232.1"/>
    <property type="molecule type" value="Genomic_DNA"/>
</dbReference>
<comment type="caution">
    <text evidence="7">The sequence shown here is derived from an EMBL/GenBank/DDBJ whole genome shotgun (WGS) entry which is preliminary data.</text>
</comment>
<dbReference type="CDD" id="cd14948">
    <property type="entry name" value="BACON"/>
    <property type="match status" value="2"/>
</dbReference>
<keyword evidence="2" id="KW-0645">Protease</keyword>
<organism evidence="7 8">
    <name type="scientific">Porphyromonas cangingivalis</name>
    <dbReference type="NCBI Taxonomy" id="36874"/>
    <lineage>
        <taxon>Bacteria</taxon>
        <taxon>Pseudomonadati</taxon>
        <taxon>Bacteroidota</taxon>
        <taxon>Bacteroidia</taxon>
        <taxon>Bacteroidales</taxon>
        <taxon>Porphyromonadaceae</taxon>
        <taxon>Porphyromonas</taxon>
    </lineage>
</organism>
<dbReference type="OrthoDB" id="1014296at2"/>
<evidence type="ECO:0000256" key="5">
    <source>
        <dbReference type="SAM" id="MobiDB-lite"/>
    </source>
</evidence>
<evidence type="ECO:0000256" key="1">
    <source>
        <dbReference type="ARBA" id="ARBA00006067"/>
    </source>
</evidence>
<dbReference type="InterPro" id="IPR024361">
    <property type="entry name" value="BACON"/>
</dbReference>
<evidence type="ECO:0000256" key="4">
    <source>
        <dbReference type="ARBA" id="ARBA00023026"/>
    </source>
</evidence>
<dbReference type="InterPro" id="IPR013783">
    <property type="entry name" value="Ig-like_fold"/>
</dbReference>
<evidence type="ECO:0000256" key="3">
    <source>
        <dbReference type="ARBA" id="ARBA00022807"/>
    </source>
</evidence>
<evidence type="ECO:0000256" key="2">
    <source>
        <dbReference type="ARBA" id="ARBA00022670"/>
    </source>
</evidence>
<feature type="domain" description="BACON" evidence="6">
    <location>
        <begin position="59"/>
        <end position="110"/>
    </location>
</feature>
<dbReference type="Pfam" id="PF13004">
    <property type="entry name" value="BACON"/>
    <property type="match status" value="2"/>
</dbReference>
<feature type="region of interest" description="Disordered" evidence="5">
    <location>
        <begin position="508"/>
        <end position="527"/>
    </location>
</feature>
<sequence>MKTSVFFSGILSLLLLISSCQKDSIDTSSWLKIDADEVIQLESGTSERIIAVNSSQGQWAATSNADWLEAKHAGDYLVINAKSNETLNVRKAQILVVSSGIKRTLQIEQAGYPTLVVETDPAVVAFGEEEGQMRLIIKSNATDWVVQQPSEEWIKVVARPRVAELVVKVKANETTNARTADIIVSAGGQNTTIKVKQDGQLNFYLPFSDWGMSFDNIQKRELARKSKLAGTPNPDVGDRGYTFLSVSKSFQFITYEFENYGTDKLQATTLIGDRNIPYTNEYHDFLVSQGFERITPMDGRTKGILVYIHKEKKIDMSIYAIHDKDLQKDVSVIFCRPIVEQPAPMPTLTDLETGILRFGEATVQDVEAWENAHGGKYDEEFSKLYRLPLFFVDDPFYARGYFFDNISKSPDPEKLVVSGYLYLYTDYKLGVYRHGGMEYLTNEFKDLLKREGFEFMYFYPNNRGYYFKNTNKEVIIIVRTIVMGARRLMRINYIPMPKTTNASLRSAVPSESENNNKISTNITNVEL</sequence>
<dbReference type="PROSITE" id="PS51257">
    <property type="entry name" value="PROKAR_LIPOPROTEIN"/>
    <property type="match status" value="1"/>
</dbReference>
<reference evidence="7 8" key="1">
    <citation type="submission" date="2014-08" db="EMBL/GenBank/DDBJ databases">
        <title>Porphyromonas cangingivalis strain:COT-109_OH1386 Genome sequencing.</title>
        <authorList>
            <person name="Wallis C."/>
            <person name="Deusch O."/>
            <person name="O'Flynn C."/>
            <person name="Davis I."/>
            <person name="Jospin G."/>
            <person name="Darling A.E."/>
            <person name="Coil D.A."/>
            <person name="Alexiev A."/>
            <person name="Horsfall A."/>
            <person name="Kirkwood N."/>
            <person name="Harris S."/>
            <person name="Eisen J.A."/>
        </authorList>
    </citation>
    <scope>NUCLEOTIDE SEQUENCE [LARGE SCALE GENOMIC DNA]</scope>
    <source>
        <strain evidence="8">COT-109 OH1386</strain>
    </source>
</reference>
<keyword evidence="3" id="KW-0788">Thiol protease</keyword>
<gene>
    <name evidence="7" type="ORF">HQ35_00210</name>
</gene>
<feature type="domain" description="BACON" evidence="6">
    <location>
        <begin position="144"/>
        <end position="198"/>
    </location>
</feature>
<dbReference type="RefSeq" id="WP_036849795.1">
    <property type="nucleotide sequence ID" value="NZ_JQJD01000001.1"/>
</dbReference>
<keyword evidence="4" id="KW-0843">Virulence</keyword>
<evidence type="ECO:0000259" key="6">
    <source>
        <dbReference type="Pfam" id="PF13004"/>
    </source>
</evidence>
<evidence type="ECO:0000313" key="8">
    <source>
        <dbReference type="Proteomes" id="UP000030125"/>
    </source>
</evidence>
<evidence type="ECO:0000313" key="7">
    <source>
        <dbReference type="EMBL" id="KGN83232.1"/>
    </source>
</evidence>
<keyword evidence="3" id="KW-0378">Hydrolase</keyword>
<dbReference type="STRING" id="36874.HQ34_10050"/>
<dbReference type="AlphaFoldDB" id="A0A0A2EZR5"/>
<accession>A0A0A2EZR5</accession>
<proteinExistence type="inferred from homology"/>
<dbReference type="Gene3D" id="2.60.40.10">
    <property type="entry name" value="Immunoglobulins"/>
    <property type="match status" value="2"/>
</dbReference>
<protein>
    <recommendedName>
        <fullName evidence="6">BACON domain-containing protein</fullName>
    </recommendedName>
</protein>
<dbReference type="GO" id="GO:0006508">
    <property type="term" value="P:proteolysis"/>
    <property type="evidence" value="ECO:0007669"/>
    <property type="project" value="UniProtKB-KW"/>
</dbReference>
<keyword evidence="8" id="KW-1185">Reference proteome</keyword>
<name>A0A0A2EZR5_PORCN</name>
<comment type="similarity">
    <text evidence="1">Belongs to the peptidase C25 family.</text>
</comment>
<dbReference type="Proteomes" id="UP000030125">
    <property type="component" value="Unassembled WGS sequence"/>
</dbReference>
<dbReference type="GO" id="GO:0008234">
    <property type="term" value="F:cysteine-type peptidase activity"/>
    <property type="evidence" value="ECO:0007669"/>
    <property type="project" value="UniProtKB-KW"/>
</dbReference>